<accession>A0A7G8PNB7</accession>
<protein>
    <submittedName>
        <fullName evidence="2">Thioesterase family protein</fullName>
    </submittedName>
</protein>
<feature type="domain" description="Acyl-CoA thioesterase-like N-terminal HotDog" evidence="1">
    <location>
        <begin position="35"/>
        <end position="110"/>
    </location>
</feature>
<dbReference type="KEGG" id="mflu:HZU40_02435"/>
<dbReference type="Proteomes" id="UP000515498">
    <property type="component" value="Chromosome"/>
</dbReference>
<dbReference type="Gene3D" id="2.40.160.210">
    <property type="entry name" value="Acyl-CoA thioesterase, double hotdog domain"/>
    <property type="match status" value="1"/>
</dbReference>
<dbReference type="CDD" id="cd03443">
    <property type="entry name" value="PaaI_thioesterase"/>
    <property type="match status" value="1"/>
</dbReference>
<dbReference type="InterPro" id="IPR049449">
    <property type="entry name" value="TesB_ACOT8-like_N"/>
</dbReference>
<dbReference type="AlphaFoldDB" id="A0A7G8PNB7"/>
<dbReference type="SUPFAM" id="SSF54637">
    <property type="entry name" value="Thioesterase/thiol ester dehydrase-isomerase"/>
    <property type="match status" value="1"/>
</dbReference>
<evidence type="ECO:0000313" key="3">
    <source>
        <dbReference type="Proteomes" id="UP000515498"/>
    </source>
</evidence>
<dbReference type="InterPro" id="IPR042171">
    <property type="entry name" value="Acyl-CoA_hotdog"/>
</dbReference>
<organism evidence="2 3">
    <name type="scientific">Mycolicibacterium fluoranthenivorans</name>
    <dbReference type="NCBI Taxonomy" id="258505"/>
    <lineage>
        <taxon>Bacteria</taxon>
        <taxon>Bacillati</taxon>
        <taxon>Actinomycetota</taxon>
        <taxon>Actinomycetes</taxon>
        <taxon>Mycobacteriales</taxon>
        <taxon>Mycobacteriaceae</taxon>
        <taxon>Mycolicibacterium</taxon>
    </lineage>
</organism>
<evidence type="ECO:0000259" key="1">
    <source>
        <dbReference type="Pfam" id="PF13622"/>
    </source>
</evidence>
<name>A0A7G8PNB7_9MYCO</name>
<dbReference type="Pfam" id="PF13622">
    <property type="entry name" value="4HBT_3"/>
    <property type="match status" value="1"/>
</dbReference>
<evidence type="ECO:0000313" key="2">
    <source>
        <dbReference type="EMBL" id="QNJ95833.1"/>
    </source>
</evidence>
<dbReference type="EMBL" id="CP059894">
    <property type="protein sequence ID" value="QNJ95833.1"/>
    <property type="molecule type" value="Genomic_DNA"/>
</dbReference>
<dbReference type="InterPro" id="IPR029069">
    <property type="entry name" value="HotDog_dom_sf"/>
</dbReference>
<gene>
    <name evidence="2" type="ORF">HZU40_02435</name>
</gene>
<proteinExistence type="predicted"/>
<sequence length="272" mass="28257">MPREAPGVSLPAAYFRAAGNGFAPTPLAQGPWGQTISGNVLGGLLGFVLDRDAGDPQMQPARLTVDLFRPAALEPVTVRAQVVRSGKRIKVVDAQAFQGDVMVARASTVFLRRGEPAPTDIWTSEIAIPAAPPPDHDDDRPMQIVAHGAGTEPSSDLTAWQHTGPKHAWVRNTAPVVDGEPMTPFTRAAMAGDVVSSLTHFGPGGLHYINADYTLTLSRLPVGPDIGLTALTHYSSAGVATGTAALFDRSGPIGSGMATAVTSGGFSPPPGR</sequence>
<reference evidence="2 3" key="1">
    <citation type="submission" date="2020-07" db="EMBL/GenBank/DDBJ databases">
        <title>Draft genome sequence of four isobutane-metabolizing strains capable of cometabolically degrading diverse ether contaminants.</title>
        <authorList>
            <person name="Chen W."/>
            <person name="Faulkner N."/>
            <person name="Smith C."/>
            <person name="Hyman M."/>
        </authorList>
    </citation>
    <scope>NUCLEOTIDE SEQUENCE [LARGE SCALE GENOMIC DNA]</scope>
    <source>
        <strain evidence="2 3">2A</strain>
    </source>
</reference>